<evidence type="ECO:0000313" key="11">
    <source>
        <dbReference type="EMBL" id="GEL45350.1"/>
    </source>
</evidence>
<keyword evidence="2 7" id="KW-0808">Transferase</keyword>
<dbReference type="Proteomes" id="UP000321723">
    <property type="component" value="Unassembled WGS sequence"/>
</dbReference>
<organism evidence="11 12">
    <name type="scientific">Cellulomonas hominis</name>
    <dbReference type="NCBI Taxonomy" id="156981"/>
    <lineage>
        <taxon>Bacteria</taxon>
        <taxon>Bacillati</taxon>
        <taxon>Actinomycetota</taxon>
        <taxon>Actinomycetes</taxon>
        <taxon>Micrococcales</taxon>
        <taxon>Cellulomonadaceae</taxon>
        <taxon>Cellulomonas</taxon>
    </lineage>
</organism>
<dbReference type="PANTHER" id="PTHR10196:SF69">
    <property type="entry name" value="GLYCEROL KINASE"/>
    <property type="match status" value="1"/>
</dbReference>
<dbReference type="PROSITE" id="PS00445">
    <property type="entry name" value="FGGY_KINASES_2"/>
    <property type="match status" value="1"/>
</dbReference>
<reference evidence="11 12" key="1">
    <citation type="submission" date="2019-07" db="EMBL/GenBank/DDBJ databases">
        <title>Whole genome shotgun sequence of Cellulomonas hominis NBRC 16055.</title>
        <authorList>
            <person name="Hosoyama A."/>
            <person name="Uohara A."/>
            <person name="Ohji S."/>
            <person name="Ichikawa N."/>
        </authorList>
    </citation>
    <scope>NUCLEOTIDE SEQUENCE [LARGE SCALE GENOMIC DNA]</scope>
    <source>
        <strain evidence="11 12">NBRC 16055</strain>
    </source>
</reference>
<accession>A0A511F7X7</accession>
<dbReference type="PIRSF" id="PIRSF000538">
    <property type="entry name" value="GlpK"/>
    <property type="match status" value="1"/>
</dbReference>
<dbReference type="Pfam" id="PF00370">
    <property type="entry name" value="FGGY_N"/>
    <property type="match status" value="1"/>
</dbReference>
<comment type="caution">
    <text evidence="11">The sequence shown here is derived from an EMBL/GenBank/DDBJ whole genome shotgun (WGS) entry which is preliminary data.</text>
</comment>
<dbReference type="GO" id="GO:0005524">
    <property type="term" value="F:ATP binding"/>
    <property type="evidence" value="ECO:0007669"/>
    <property type="project" value="UniProtKB-KW"/>
</dbReference>
<dbReference type="InterPro" id="IPR018485">
    <property type="entry name" value="FGGY_C"/>
</dbReference>
<feature type="region of interest" description="Disordered" evidence="8">
    <location>
        <begin position="465"/>
        <end position="504"/>
    </location>
</feature>
<keyword evidence="4 7" id="KW-0418">Kinase</keyword>
<dbReference type="AlphaFoldDB" id="A0A511F7X7"/>
<protein>
    <recommendedName>
        <fullName evidence="6">ATP:glycerol 3-phosphotransferase</fullName>
    </recommendedName>
</protein>
<evidence type="ECO:0000256" key="4">
    <source>
        <dbReference type="ARBA" id="ARBA00022777"/>
    </source>
</evidence>
<dbReference type="InterPro" id="IPR018483">
    <property type="entry name" value="Carb_kinase_FGGY_CS"/>
</dbReference>
<keyword evidence="3" id="KW-0547">Nucleotide-binding</keyword>
<evidence type="ECO:0000259" key="9">
    <source>
        <dbReference type="Pfam" id="PF00370"/>
    </source>
</evidence>
<sequence length="504" mass="50627">MDMHVTRSAHGPVPSAPPAVLALDQGTTNAKALLVDCATGAVLAAGSRPVGIAFPRPSWVEQDAAQLRDATLAAAAECLAARPDVPVAGISISSQRESVVCWDRRTGAPLGPVLGWQDARSAGWCARLGQDRPDAAALVRERTGLSLDPMYSAPKMRAALDAAVAAGAAPGDVALGTVDAWLVASLTGEHLTELGNASRTLLLDLDTCAWDPELLDLFGVPAGALPAPRGSDAGFGRTRAGGPLPAGVPVVAVLADSHAAMLQQGCTVPGTGKATFGTGSSVMSPTATHKGAPAGITTTLAWHVGGVPTYAREGNIVASGSALDWMAATLGAGEGTAGGAFLSELAATVPDAGGVAFVPAFSGLGAPYWDRAATGVLTGVTAGTTRAHLARAAIEAVAHQVADVVDAVEADGQARIEVLRADGGATRSALLMQTQADLAGRPVQVGDAPEASALGAATLARRTLGHPADPAGVQQTYQPGPVDPGPARRSWARAVARSRGHATD</sequence>
<keyword evidence="12" id="KW-1185">Reference proteome</keyword>
<evidence type="ECO:0000256" key="8">
    <source>
        <dbReference type="SAM" id="MobiDB-lite"/>
    </source>
</evidence>
<proteinExistence type="inferred from homology"/>
<dbReference type="InterPro" id="IPR018484">
    <property type="entry name" value="FGGY_N"/>
</dbReference>
<name>A0A511F7X7_9CELL</name>
<dbReference type="InterPro" id="IPR000577">
    <property type="entry name" value="Carb_kinase_FGGY"/>
</dbReference>
<evidence type="ECO:0000256" key="7">
    <source>
        <dbReference type="RuleBase" id="RU003733"/>
    </source>
</evidence>
<dbReference type="SUPFAM" id="SSF53067">
    <property type="entry name" value="Actin-like ATPase domain"/>
    <property type="match status" value="2"/>
</dbReference>
<evidence type="ECO:0000256" key="2">
    <source>
        <dbReference type="ARBA" id="ARBA00022679"/>
    </source>
</evidence>
<evidence type="ECO:0000259" key="10">
    <source>
        <dbReference type="Pfam" id="PF02782"/>
    </source>
</evidence>
<comment type="similarity">
    <text evidence="1 7">Belongs to the FGGY kinase family.</text>
</comment>
<evidence type="ECO:0000256" key="6">
    <source>
        <dbReference type="ARBA" id="ARBA00043149"/>
    </source>
</evidence>
<evidence type="ECO:0000313" key="12">
    <source>
        <dbReference type="Proteomes" id="UP000321723"/>
    </source>
</evidence>
<dbReference type="EMBL" id="BJVQ01000003">
    <property type="protein sequence ID" value="GEL45350.1"/>
    <property type="molecule type" value="Genomic_DNA"/>
</dbReference>
<dbReference type="Gene3D" id="3.30.420.40">
    <property type="match status" value="2"/>
</dbReference>
<dbReference type="PANTHER" id="PTHR10196">
    <property type="entry name" value="SUGAR KINASE"/>
    <property type="match status" value="1"/>
</dbReference>
<dbReference type="GO" id="GO:0004370">
    <property type="term" value="F:glycerol kinase activity"/>
    <property type="evidence" value="ECO:0007669"/>
    <property type="project" value="TreeGrafter"/>
</dbReference>
<evidence type="ECO:0000256" key="5">
    <source>
        <dbReference type="ARBA" id="ARBA00022840"/>
    </source>
</evidence>
<feature type="domain" description="Carbohydrate kinase FGGY C-terminal" evidence="10">
    <location>
        <begin position="273"/>
        <end position="461"/>
    </location>
</feature>
<dbReference type="InterPro" id="IPR043129">
    <property type="entry name" value="ATPase_NBD"/>
</dbReference>
<feature type="domain" description="Carbohydrate kinase FGGY N-terminal" evidence="9">
    <location>
        <begin position="20"/>
        <end position="262"/>
    </location>
</feature>
<gene>
    <name evidence="11" type="ORF">CHO01_04660</name>
</gene>
<evidence type="ECO:0000256" key="1">
    <source>
        <dbReference type="ARBA" id="ARBA00009156"/>
    </source>
</evidence>
<keyword evidence="5" id="KW-0067">ATP-binding</keyword>
<dbReference type="GO" id="GO:0005829">
    <property type="term" value="C:cytosol"/>
    <property type="evidence" value="ECO:0007669"/>
    <property type="project" value="TreeGrafter"/>
</dbReference>
<dbReference type="GO" id="GO:0019563">
    <property type="term" value="P:glycerol catabolic process"/>
    <property type="evidence" value="ECO:0007669"/>
    <property type="project" value="TreeGrafter"/>
</dbReference>
<evidence type="ECO:0000256" key="3">
    <source>
        <dbReference type="ARBA" id="ARBA00022741"/>
    </source>
</evidence>
<dbReference type="Pfam" id="PF02782">
    <property type="entry name" value="FGGY_C"/>
    <property type="match status" value="1"/>
</dbReference>